<dbReference type="Proteomes" id="UP000015347">
    <property type="component" value="Unassembled WGS sequence"/>
</dbReference>
<evidence type="ECO:0000313" key="2">
    <source>
        <dbReference type="Proteomes" id="UP000015347"/>
    </source>
</evidence>
<keyword evidence="2" id="KW-1185">Reference proteome</keyword>
<evidence type="ECO:0008006" key="3">
    <source>
        <dbReference type="Google" id="ProtNLM"/>
    </source>
</evidence>
<reference evidence="2" key="1">
    <citation type="journal article" date="2014" name="Stand. Genomic Sci.">
        <title>Genome sequence of the exopolysaccharide-producing Salipiger mucosus type strain (DSM 16094(T)), a moderately halophilic member of the Roseobacter clade.</title>
        <authorList>
            <person name="Riedel T."/>
            <person name="Spring S."/>
            <person name="Fiebig A."/>
            <person name="Petersen J."/>
            <person name="Kyrpides N.C."/>
            <person name="Goker M."/>
            <person name="Klenk H.P."/>
        </authorList>
    </citation>
    <scope>NUCLEOTIDE SEQUENCE [LARGE SCALE GENOMIC DNA]</scope>
    <source>
        <strain evidence="2">DSM 16094</strain>
    </source>
</reference>
<dbReference type="InterPro" id="IPR001646">
    <property type="entry name" value="5peptide_repeat"/>
</dbReference>
<comment type="caution">
    <text evidence="1">The sequence shown here is derived from an EMBL/GenBank/DDBJ whole genome shotgun (WGS) entry which is preliminary data.</text>
</comment>
<gene>
    <name evidence="1" type="ORF">Salmuc_01755</name>
</gene>
<accession>S9S191</accession>
<dbReference type="Gene3D" id="2.160.20.80">
    <property type="entry name" value="E3 ubiquitin-protein ligase SopA"/>
    <property type="match status" value="2"/>
</dbReference>
<name>S9S191_9RHOB</name>
<dbReference type="Pfam" id="PF00805">
    <property type="entry name" value="Pentapeptide"/>
    <property type="match status" value="1"/>
</dbReference>
<dbReference type="RefSeq" id="WP_020038172.1">
    <property type="nucleotide sequence ID" value="NZ_KE557274.1"/>
</dbReference>
<evidence type="ECO:0000313" key="1">
    <source>
        <dbReference type="EMBL" id="EPX83980.1"/>
    </source>
</evidence>
<protein>
    <recommendedName>
        <fullName evidence="3">Pentapeptide repeat-containing protein</fullName>
    </recommendedName>
</protein>
<sequence length="237" mass="27837">MDTEAIEIRDREGNVKLSVRPNAYTGELPSWNEIFLELSIRTGSHLRDYDFSSAIRERVALSNIVFEDCILDFEDLKRSTLTGCVFRNVTIRQTSFHHLADRSDRTNSQGTLFQDCVFEDVVFFRCDFVMSKFFGCQFSRCQVTECDMRNVFWFDRFATRARTWEALPRFPDPFKTCELRKTRFGHPVGNMFGVPVQMMIPESYTSIWDHLGLVQRRMLKLAYTLREESHDAFRSSI</sequence>
<dbReference type="SUPFAM" id="SSF141571">
    <property type="entry name" value="Pentapeptide repeat-like"/>
    <property type="match status" value="1"/>
</dbReference>
<proteinExistence type="predicted"/>
<dbReference type="AlphaFoldDB" id="S9S191"/>
<organism evidence="1 2">
    <name type="scientific">Salipiger mucosus DSM 16094</name>
    <dbReference type="NCBI Taxonomy" id="1123237"/>
    <lineage>
        <taxon>Bacteria</taxon>
        <taxon>Pseudomonadati</taxon>
        <taxon>Pseudomonadota</taxon>
        <taxon>Alphaproteobacteria</taxon>
        <taxon>Rhodobacterales</taxon>
        <taxon>Roseobacteraceae</taxon>
        <taxon>Salipiger</taxon>
    </lineage>
</organism>
<dbReference type="EMBL" id="APVH01000013">
    <property type="protein sequence ID" value="EPX83980.1"/>
    <property type="molecule type" value="Genomic_DNA"/>
</dbReference>
<dbReference type="HOGENOM" id="CLU_1169994_0_0_5"/>